<evidence type="ECO:0000256" key="5">
    <source>
        <dbReference type="ARBA" id="ARBA00022692"/>
    </source>
</evidence>
<dbReference type="PANTHER" id="PTHR20996:SF1">
    <property type="entry name" value="NUCLEAR ENVELOPE PHOSPHATASE-REGULATORY SUBUNIT 1"/>
    <property type="match status" value="1"/>
</dbReference>
<evidence type="ECO:0000256" key="10">
    <source>
        <dbReference type="ARBA" id="ARBA00030458"/>
    </source>
</evidence>
<sequence>MNAEKTTTKDNRPRTPSSNNNTATYRDLVIFEERLRGNMTRLLKRKRKYETLLVGLFVSLAYFFYAVFIDPSKVFMFHLLNTITLLSVAGGLVFFYRSGMYSEKIVFAQKFVPHCNIALSSFNLQFNTEQGGGLSFLTKIPKQFQDGFESYRKQYHARKKARQAKLKKSSPAQ</sequence>
<comment type="subcellular location">
    <subcellularLocation>
        <location evidence="2">Cytoplasm</location>
    </subcellularLocation>
    <subcellularLocation>
        <location evidence="1">Nucleus membrane</location>
        <topology evidence="1">Multi-pass membrane protein</topology>
    </subcellularLocation>
</comment>
<accession>A0A8H4F615</accession>
<dbReference type="GO" id="GO:0005737">
    <property type="term" value="C:cytoplasm"/>
    <property type="evidence" value="ECO:0007669"/>
    <property type="project" value="UniProtKB-SubCell"/>
</dbReference>
<evidence type="ECO:0000313" key="13">
    <source>
        <dbReference type="EMBL" id="KAF1806254.1"/>
    </source>
</evidence>
<dbReference type="PANTHER" id="PTHR20996">
    <property type="entry name" value="NUCLEAR ENVELOPE PHOSPHATASE-REGULATORY SUBUNIT 1"/>
    <property type="match status" value="1"/>
</dbReference>
<feature type="transmembrane region" description="Helical" evidence="12">
    <location>
        <begin position="49"/>
        <end position="69"/>
    </location>
</feature>
<dbReference type="InterPro" id="IPR019168">
    <property type="entry name" value="NEP1-R1"/>
</dbReference>
<evidence type="ECO:0000256" key="7">
    <source>
        <dbReference type="ARBA" id="ARBA00023098"/>
    </source>
</evidence>
<evidence type="ECO:0000256" key="2">
    <source>
        <dbReference type="ARBA" id="ARBA00004496"/>
    </source>
</evidence>
<name>A0A8H4F615_MUCCL</name>
<dbReference type="GO" id="GO:0071595">
    <property type="term" value="C:Nem1-Spo7 phosphatase complex"/>
    <property type="evidence" value="ECO:0007669"/>
    <property type="project" value="InterPro"/>
</dbReference>
<keyword evidence="4" id="KW-0963">Cytoplasm</keyword>
<reference evidence="13 14" key="1">
    <citation type="submission" date="2019-09" db="EMBL/GenBank/DDBJ databases">
        <authorList>
            <consortium name="DOE Joint Genome Institute"/>
            <person name="Mondo S.J."/>
            <person name="Navarro-Mendoza M.I."/>
            <person name="Perez-Arques C."/>
            <person name="Panchal S."/>
            <person name="Nicolas F.E."/>
            <person name="Ganguly P."/>
            <person name="Pangilinan J."/>
            <person name="Grigoriev I."/>
            <person name="Heitman J."/>
            <person name="Sanya K."/>
            <person name="Garre V."/>
        </authorList>
    </citation>
    <scope>NUCLEOTIDE SEQUENCE [LARGE SCALE GENOMIC DNA]</scope>
    <source>
        <strain evidence="13 14">MU402</strain>
    </source>
</reference>
<dbReference type="Pfam" id="PF03907">
    <property type="entry name" value="Spo7"/>
    <property type="match status" value="1"/>
</dbReference>
<dbReference type="GO" id="GO:0031965">
    <property type="term" value="C:nuclear membrane"/>
    <property type="evidence" value="ECO:0007669"/>
    <property type="project" value="UniProtKB-SubCell"/>
</dbReference>
<comment type="caution">
    <text evidence="13">The sequence shown here is derived from an EMBL/GenBank/DDBJ whole genome shotgun (WGS) entry which is preliminary data.</text>
</comment>
<proteinExistence type="inferred from homology"/>
<evidence type="ECO:0000256" key="1">
    <source>
        <dbReference type="ARBA" id="ARBA00004232"/>
    </source>
</evidence>
<protein>
    <recommendedName>
        <fullName evidence="10">Transmembrane protein 188</fullName>
    </recommendedName>
</protein>
<evidence type="ECO:0000313" key="14">
    <source>
        <dbReference type="Proteomes" id="UP000469890"/>
    </source>
</evidence>
<keyword evidence="7" id="KW-0443">Lipid metabolism</keyword>
<keyword evidence="9" id="KW-0539">Nucleus</keyword>
<keyword evidence="5 12" id="KW-0812">Transmembrane</keyword>
<dbReference type="AlphaFoldDB" id="A0A8H4F615"/>
<feature type="region of interest" description="Disordered" evidence="11">
    <location>
        <begin position="1"/>
        <end position="22"/>
    </location>
</feature>
<evidence type="ECO:0000256" key="11">
    <source>
        <dbReference type="SAM" id="MobiDB-lite"/>
    </source>
</evidence>
<dbReference type="GO" id="GO:0006629">
    <property type="term" value="P:lipid metabolic process"/>
    <property type="evidence" value="ECO:0007669"/>
    <property type="project" value="UniProtKB-KW"/>
</dbReference>
<gene>
    <name evidence="13" type="ORF">FB192DRAFT_1349545</name>
</gene>
<evidence type="ECO:0000256" key="12">
    <source>
        <dbReference type="SAM" id="Phobius"/>
    </source>
</evidence>
<evidence type="ECO:0000256" key="9">
    <source>
        <dbReference type="ARBA" id="ARBA00023242"/>
    </source>
</evidence>
<evidence type="ECO:0000256" key="8">
    <source>
        <dbReference type="ARBA" id="ARBA00023136"/>
    </source>
</evidence>
<keyword evidence="8 12" id="KW-0472">Membrane</keyword>
<comment type="similarity">
    <text evidence="3">Belongs to the CNEP1R1 family.</text>
</comment>
<keyword evidence="6 12" id="KW-1133">Transmembrane helix</keyword>
<evidence type="ECO:0000256" key="3">
    <source>
        <dbReference type="ARBA" id="ARBA00010998"/>
    </source>
</evidence>
<dbReference type="Proteomes" id="UP000469890">
    <property type="component" value="Unassembled WGS sequence"/>
</dbReference>
<organism evidence="13 14">
    <name type="scientific">Mucor circinelloides f. lusitanicus</name>
    <name type="common">Mucor racemosus var. lusitanicus</name>
    <dbReference type="NCBI Taxonomy" id="29924"/>
    <lineage>
        <taxon>Eukaryota</taxon>
        <taxon>Fungi</taxon>
        <taxon>Fungi incertae sedis</taxon>
        <taxon>Mucoromycota</taxon>
        <taxon>Mucoromycotina</taxon>
        <taxon>Mucoromycetes</taxon>
        <taxon>Mucorales</taxon>
        <taxon>Mucorineae</taxon>
        <taxon>Mucoraceae</taxon>
        <taxon>Mucor</taxon>
    </lineage>
</organism>
<feature type="compositionally biased region" description="Basic and acidic residues" evidence="11">
    <location>
        <begin position="1"/>
        <end position="13"/>
    </location>
</feature>
<evidence type="ECO:0000256" key="4">
    <source>
        <dbReference type="ARBA" id="ARBA00022490"/>
    </source>
</evidence>
<dbReference type="EMBL" id="JAAECE010000001">
    <property type="protein sequence ID" value="KAF1806254.1"/>
    <property type="molecule type" value="Genomic_DNA"/>
</dbReference>
<dbReference type="InterPro" id="IPR005605">
    <property type="entry name" value="Spo7"/>
</dbReference>
<evidence type="ECO:0000256" key="6">
    <source>
        <dbReference type="ARBA" id="ARBA00022989"/>
    </source>
</evidence>
<dbReference type="GO" id="GO:0019888">
    <property type="term" value="F:protein phosphatase regulator activity"/>
    <property type="evidence" value="ECO:0007669"/>
    <property type="project" value="InterPro"/>
</dbReference>
<feature type="transmembrane region" description="Helical" evidence="12">
    <location>
        <begin position="75"/>
        <end position="96"/>
    </location>
</feature>